<proteinExistence type="predicted"/>
<dbReference type="EMBL" id="JACSDY010000015">
    <property type="protein sequence ID" value="KAF7407068.1"/>
    <property type="molecule type" value="Genomic_DNA"/>
</dbReference>
<dbReference type="Proteomes" id="UP000600918">
    <property type="component" value="Unassembled WGS sequence"/>
</dbReference>
<evidence type="ECO:0000313" key="1">
    <source>
        <dbReference type="EMBL" id="KAF7407068.1"/>
    </source>
</evidence>
<keyword evidence="2" id="KW-1185">Reference proteome</keyword>
<evidence type="ECO:0000313" key="2">
    <source>
        <dbReference type="Proteomes" id="UP000600918"/>
    </source>
</evidence>
<reference evidence="1" key="1">
    <citation type="journal article" date="2020" name="G3 (Bethesda)">
        <title>High-Quality Assemblies for Three Invasive Social Wasps from the &lt;i&gt;Vespula&lt;/i&gt; Genus.</title>
        <authorList>
            <person name="Harrop T.W.R."/>
            <person name="Guhlin J."/>
            <person name="McLaughlin G.M."/>
            <person name="Permina E."/>
            <person name="Stockwell P."/>
            <person name="Gilligan J."/>
            <person name="Le Lec M.F."/>
            <person name="Gruber M.A.M."/>
            <person name="Quinn O."/>
            <person name="Lovegrove M."/>
            <person name="Duncan E.J."/>
            <person name="Remnant E.J."/>
            <person name="Van Eeckhoven J."/>
            <person name="Graham B."/>
            <person name="Knapp R.A."/>
            <person name="Langford K.W."/>
            <person name="Kronenberg Z."/>
            <person name="Press M.O."/>
            <person name="Eacker S.M."/>
            <person name="Wilson-Rankin E.E."/>
            <person name="Purcell J."/>
            <person name="Lester P.J."/>
            <person name="Dearden P.K."/>
        </authorList>
    </citation>
    <scope>NUCLEOTIDE SEQUENCE</scope>
    <source>
        <strain evidence="1">Volc-1</strain>
    </source>
</reference>
<protein>
    <submittedName>
        <fullName evidence="1">Uncharacterized protein</fullName>
    </submittedName>
</protein>
<sequence>MCFSYSQAGRNSSSIDRWPVVTAGTVNPSTAVVDVGQESATNLFGAPIVHPFGRSNLYLQINLKDLANNANGDSFDSSLGDARGTTEVTRFNNLAMSLENQVV</sequence>
<accession>A0A834KHY9</accession>
<comment type="caution">
    <text evidence="1">The sequence shown here is derived from an EMBL/GenBank/DDBJ whole genome shotgun (WGS) entry which is preliminary data.</text>
</comment>
<name>A0A834KHY9_VESPE</name>
<dbReference type="AlphaFoldDB" id="A0A834KHY9"/>
<gene>
    <name evidence="1" type="ORF">H0235_014724</name>
</gene>
<organism evidence="1 2">
    <name type="scientific">Vespula pensylvanica</name>
    <name type="common">Western yellow jacket</name>
    <name type="synonym">Wasp</name>
    <dbReference type="NCBI Taxonomy" id="30213"/>
    <lineage>
        <taxon>Eukaryota</taxon>
        <taxon>Metazoa</taxon>
        <taxon>Ecdysozoa</taxon>
        <taxon>Arthropoda</taxon>
        <taxon>Hexapoda</taxon>
        <taxon>Insecta</taxon>
        <taxon>Pterygota</taxon>
        <taxon>Neoptera</taxon>
        <taxon>Endopterygota</taxon>
        <taxon>Hymenoptera</taxon>
        <taxon>Apocrita</taxon>
        <taxon>Aculeata</taxon>
        <taxon>Vespoidea</taxon>
        <taxon>Vespidae</taxon>
        <taxon>Vespinae</taxon>
        <taxon>Vespula</taxon>
    </lineage>
</organism>